<gene>
    <name evidence="3" type="ORF">MBELCI_1332</name>
</gene>
<dbReference type="EMBL" id="BATB01000012">
    <property type="protein sequence ID" value="GAD55280.1"/>
    <property type="molecule type" value="Genomic_DNA"/>
</dbReference>
<feature type="transmembrane region" description="Helical" evidence="1">
    <location>
        <begin position="67"/>
        <end position="85"/>
    </location>
</feature>
<keyword evidence="1" id="KW-0472">Membrane</keyword>
<accession>U2Z1Q2</accession>
<dbReference type="Pfam" id="PF00892">
    <property type="entry name" value="EamA"/>
    <property type="match status" value="1"/>
</dbReference>
<feature type="transmembrane region" description="Helical" evidence="1">
    <location>
        <begin position="211"/>
        <end position="232"/>
    </location>
</feature>
<dbReference type="AlphaFoldDB" id="U2Z1Q2"/>
<feature type="transmembrane region" description="Helical" evidence="1">
    <location>
        <begin position="36"/>
        <end position="55"/>
    </location>
</feature>
<feature type="transmembrane region" description="Helical" evidence="1">
    <location>
        <begin position="178"/>
        <end position="199"/>
    </location>
</feature>
<name>U2Z1Q2_9RHOB</name>
<feature type="transmembrane region" description="Helical" evidence="1">
    <location>
        <begin position="12"/>
        <end position="29"/>
    </location>
</feature>
<protein>
    <submittedName>
        <fullName evidence="3">Integral membrane protein</fullName>
    </submittedName>
</protein>
<dbReference type="eggNOG" id="COG0697">
    <property type="taxonomic scope" value="Bacteria"/>
</dbReference>
<feature type="domain" description="EamA" evidence="2">
    <location>
        <begin position="150"/>
        <end position="282"/>
    </location>
</feature>
<feature type="transmembrane region" description="Helical" evidence="1">
    <location>
        <begin position="238"/>
        <end position="260"/>
    </location>
</feature>
<dbReference type="Proteomes" id="UP000016566">
    <property type="component" value="Unassembled WGS sequence"/>
</dbReference>
<reference evidence="3" key="1">
    <citation type="journal article" date="2013" name="Genome Announc.">
        <title>Draft Genome Sequence of Loktanella cinnabarina LL-001T, Isolated from Deep-Sea Floor Sediment.</title>
        <authorList>
            <person name="Nishi S."/>
            <person name="Tsubouchi T."/>
            <person name="Takaki Y."/>
            <person name="Koyanagi R."/>
            <person name="Satoh N."/>
            <person name="Maruyama T."/>
            <person name="Hatada Y."/>
        </authorList>
    </citation>
    <scope>NUCLEOTIDE SEQUENCE [LARGE SCALE GENOMIC DNA]</scope>
    <source>
        <strain evidence="3">LL-001</strain>
    </source>
</reference>
<evidence type="ECO:0000313" key="4">
    <source>
        <dbReference type="Proteomes" id="UP000016566"/>
    </source>
</evidence>
<dbReference type="InterPro" id="IPR037185">
    <property type="entry name" value="EmrE-like"/>
</dbReference>
<feature type="transmembrane region" description="Helical" evidence="1">
    <location>
        <begin position="121"/>
        <end position="137"/>
    </location>
</feature>
<comment type="caution">
    <text evidence="3">The sequence shown here is derived from an EMBL/GenBank/DDBJ whole genome shotgun (WGS) entry which is preliminary data.</text>
</comment>
<organism evidence="3 4">
    <name type="scientific">Limimaricola cinnabarinus LL-001</name>
    <dbReference type="NCBI Taxonomy" id="1337093"/>
    <lineage>
        <taxon>Bacteria</taxon>
        <taxon>Pseudomonadati</taxon>
        <taxon>Pseudomonadota</taxon>
        <taxon>Alphaproteobacteria</taxon>
        <taxon>Rhodobacterales</taxon>
        <taxon>Paracoccaceae</taxon>
        <taxon>Limimaricola</taxon>
    </lineage>
</organism>
<keyword evidence="1" id="KW-1133">Transmembrane helix</keyword>
<sequence length="284" mass="29420">MPVPPEMSLPVFLAVMLAALLHASWNAMIKLGASKLAGMVILTLVQGGLGLAVALTRPWPAAEVWPWIAGSALCHATYNTFLAMAYDHGDLSRVYPIARGAAPMAVLVASGLFLSDAIEPLSVRGVLVLGLGILGMARGALGSGESRRLIPYALGAAAGTAGYTLVDGLGARVSGDPVAYVGWLFVASMLLFVPMGFAMRGRGLLRVSARVWGQGTLAALASYGAYAIAVWAMTLAPIALVSALRETSILFAVLIGWAAFGDRMDRTKAVSAALIVSGVALTRL</sequence>
<evidence type="ECO:0000313" key="3">
    <source>
        <dbReference type="EMBL" id="GAD55280.1"/>
    </source>
</evidence>
<dbReference type="InterPro" id="IPR000620">
    <property type="entry name" value="EamA_dom"/>
</dbReference>
<dbReference type="Gene3D" id="1.10.3730.20">
    <property type="match status" value="2"/>
</dbReference>
<proteinExistence type="predicted"/>
<dbReference type="SUPFAM" id="SSF103481">
    <property type="entry name" value="Multidrug resistance efflux transporter EmrE"/>
    <property type="match status" value="2"/>
</dbReference>
<keyword evidence="1" id="KW-0812">Transmembrane</keyword>
<evidence type="ECO:0000259" key="2">
    <source>
        <dbReference type="Pfam" id="PF00892"/>
    </source>
</evidence>
<feature type="transmembrane region" description="Helical" evidence="1">
    <location>
        <begin position="149"/>
        <end position="166"/>
    </location>
</feature>
<feature type="transmembrane region" description="Helical" evidence="1">
    <location>
        <begin position="97"/>
        <end position="115"/>
    </location>
</feature>
<keyword evidence="4" id="KW-1185">Reference proteome</keyword>
<evidence type="ECO:0000256" key="1">
    <source>
        <dbReference type="SAM" id="Phobius"/>
    </source>
</evidence>
<dbReference type="GO" id="GO:0016020">
    <property type="term" value="C:membrane"/>
    <property type="evidence" value="ECO:0007669"/>
    <property type="project" value="InterPro"/>
</dbReference>